<protein>
    <submittedName>
        <fullName evidence="1">Uncharacterized protein</fullName>
    </submittedName>
</protein>
<accession>A0ACC3N1U5</accession>
<dbReference type="EMBL" id="JAUTXU010000101">
    <property type="protein sequence ID" value="KAK3708396.1"/>
    <property type="molecule type" value="Genomic_DNA"/>
</dbReference>
<sequence length="833" mass="94098">MADSREEDFMDIDVHLRDPTSAPAVSIALSSQPRNYSDSPYVPSSPPLPASDPSYEGSQGAQPRPRSSAHLAEESGADLVATLEYLHRLFHLVGAGPQLGYLGEGLHYMYRAADRQAVRAFEGAFADGAEYLGTIDLSDKNFAEKLELLGQSDQDSLVRDLAYEDSKICGFSWYRDGKTLGTGTMQLNFQMSDRQSGTLSHGHLGFTAAPGMVSLMPGLLLQGSLSAKDILIYYTPIPPRFTATALPLDLLRQAHSNVRETYSTQADYVVPGSGVRILPWKQICVDPPGLAVSGAAQDAFDFLFQAIKTSQYARDNRITIDLAQRQPLGGDATLLQPDRAAEKVEMKWGLVVETHHENGTPALRITQLGFEDSRRKRASLFHPLRIDNFVVLLSANREYLYWIPAQFCVIDFWVADEHVMVPREHFARFRVDIRNSGADWIETVYESIINRHRQSSRPAHELPAYAFAEHYKAAAVEEIKEETFGVDESRRGQLTGYPWPKIERWNRECAHIGYGLFLPLSRQEKVANVVWFGHKWSVQDRAVYWSTGQLPKALHQGDIDPTTPMLLIRAIHVVTMRGFSSLEFPANVAGRRLDRLEIGHLPCLYYVDCETWAMRGEERSGLLFPEEFIDYDYLHQQYSEFCGTRVTSAREFSAAVQEMGYNRSSAWYLIARHTDLRRCLTAPYTEFMIREGEELPNAIHDFANSHLGERKLVSWFECADLYADRLSYLVQFKDLLQRLGDEHVSAVLRRLQSGVAPGNDDSDELDDEELSDEERYARDAEMWLSAREGEGGEELDEDTMEQDESATDGSEEEREGDEPEEDELEVTSRMVEG</sequence>
<reference evidence="1" key="1">
    <citation type="submission" date="2023-07" db="EMBL/GenBank/DDBJ databases">
        <title>Black Yeasts Isolated from many extreme environments.</title>
        <authorList>
            <person name="Coleine C."/>
            <person name="Stajich J.E."/>
            <person name="Selbmann L."/>
        </authorList>
    </citation>
    <scope>NUCLEOTIDE SEQUENCE</scope>
    <source>
        <strain evidence="1">CCFEE 5714</strain>
    </source>
</reference>
<name>A0ACC3N1U5_9PEZI</name>
<evidence type="ECO:0000313" key="1">
    <source>
        <dbReference type="EMBL" id="KAK3708396.1"/>
    </source>
</evidence>
<dbReference type="Proteomes" id="UP001281147">
    <property type="component" value="Unassembled WGS sequence"/>
</dbReference>
<keyword evidence="2" id="KW-1185">Reference proteome</keyword>
<proteinExistence type="predicted"/>
<organism evidence="1 2">
    <name type="scientific">Vermiconidia calcicola</name>
    <dbReference type="NCBI Taxonomy" id="1690605"/>
    <lineage>
        <taxon>Eukaryota</taxon>
        <taxon>Fungi</taxon>
        <taxon>Dikarya</taxon>
        <taxon>Ascomycota</taxon>
        <taxon>Pezizomycotina</taxon>
        <taxon>Dothideomycetes</taxon>
        <taxon>Dothideomycetidae</taxon>
        <taxon>Mycosphaerellales</taxon>
        <taxon>Extremaceae</taxon>
        <taxon>Vermiconidia</taxon>
    </lineage>
</organism>
<gene>
    <name evidence="1" type="ORF">LTR37_011492</name>
</gene>
<comment type="caution">
    <text evidence="1">The sequence shown here is derived from an EMBL/GenBank/DDBJ whole genome shotgun (WGS) entry which is preliminary data.</text>
</comment>
<evidence type="ECO:0000313" key="2">
    <source>
        <dbReference type="Proteomes" id="UP001281147"/>
    </source>
</evidence>